<protein>
    <submittedName>
        <fullName evidence="2">11517_t:CDS:1</fullName>
    </submittedName>
</protein>
<keyword evidence="3" id="KW-1185">Reference proteome</keyword>
<accession>A0A9N9FFT5</accession>
<dbReference type="AlphaFoldDB" id="A0A9N9FFT5"/>
<evidence type="ECO:0000313" key="2">
    <source>
        <dbReference type="EMBL" id="CAG8532956.1"/>
    </source>
</evidence>
<feature type="region of interest" description="Disordered" evidence="1">
    <location>
        <begin position="177"/>
        <end position="227"/>
    </location>
</feature>
<gene>
    <name evidence="2" type="ORF">RFULGI_LOCUS3875</name>
</gene>
<dbReference type="Proteomes" id="UP000789396">
    <property type="component" value="Unassembled WGS sequence"/>
</dbReference>
<evidence type="ECO:0000256" key="1">
    <source>
        <dbReference type="SAM" id="MobiDB-lite"/>
    </source>
</evidence>
<reference evidence="2" key="1">
    <citation type="submission" date="2021-06" db="EMBL/GenBank/DDBJ databases">
        <authorList>
            <person name="Kallberg Y."/>
            <person name="Tangrot J."/>
            <person name="Rosling A."/>
        </authorList>
    </citation>
    <scope>NUCLEOTIDE SEQUENCE</scope>
    <source>
        <strain evidence="2">IN212</strain>
    </source>
</reference>
<comment type="caution">
    <text evidence="2">The sequence shown here is derived from an EMBL/GenBank/DDBJ whole genome shotgun (WGS) entry which is preliminary data.</text>
</comment>
<name>A0A9N9FFT5_9GLOM</name>
<feature type="compositionally biased region" description="Low complexity" evidence="1">
    <location>
        <begin position="177"/>
        <end position="188"/>
    </location>
</feature>
<dbReference type="EMBL" id="CAJVPZ010003608">
    <property type="protein sequence ID" value="CAG8532956.1"/>
    <property type="molecule type" value="Genomic_DNA"/>
</dbReference>
<sequence>MSSTSRVKSYNSKIKKLIFNSNTTMLELVEKLTACVLEEDKKTEYALFRTSVSKAALVATADTILPNVYIKNSGESNKTIAAVSWYNEPFLVAQKFETEQSLATGCDNSVSYLNALISGTMYEVQDAYHKIIDERKLYGETWSKARAALMVAVRQHNYNFISILDKYLNDCQEEISSNSNSEIDSNSEVETSTTKKGILDPKELVNPSKRKGKGRPKGEPPKRAKHKLHCKICGGVGHNWATCSQRQK</sequence>
<evidence type="ECO:0000313" key="3">
    <source>
        <dbReference type="Proteomes" id="UP000789396"/>
    </source>
</evidence>
<proteinExistence type="predicted"/>
<organism evidence="2 3">
    <name type="scientific">Racocetra fulgida</name>
    <dbReference type="NCBI Taxonomy" id="60492"/>
    <lineage>
        <taxon>Eukaryota</taxon>
        <taxon>Fungi</taxon>
        <taxon>Fungi incertae sedis</taxon>
        <taxon>Mucoromycota</taxon>
        <taxon>Glomeromycotina</taxon>
        <taxon>Glomeromycetes</taxon>
        <taxon>Diversisporales</taxon>
        <taxon>Gigasporaceae</taxon>
        <taxon>Racocetra</taxon>
    </lineage>
</organism>